<dbReference type="HOGENOM" id="CLU_049768_3_3_0"/>
<reference evidence="9" key="2">
    <citation type="submission" date="2012-03" db="EMBL/GenBank/DDBJ databases">
        <title>The complete genome sequence of the pioneer microbe on fresh volcanic deposit, Leptospirillum ferrooxidans strain C2-3.</title>
        <authorList>
            <person name="Fujimura R."/>
            <person name="Sato Y."/>
            <person name="Nishizawa T."/>
            <person name="Nanba K."/>
            <person name="Oshima K."/>
            <person name="Hattori M."/>
            <person name="Kamijo T."/>
            <person name="Ohta H."/>
        </authorList>
    </citation>
    <scope>NUCLEOTIDE SEQUENCE [LARGE SCALE GENOMIC DNA]</scope>
    <source>
        <strain evidence="9">C2-3</strain>
    </source>
</reference>
<keyword evidence="6" id="KW-0479">Metal-binding</keyword>
<dbReference type="Gene3D" id="3.30.1130.10">
    <property type="match status" value="1"/>
</dbReference>
<dbReference type="PANTHER" id="PTHR11109:SF7">
    <property type="entry name" value="GTP CYCLOHYDROLASE 1"/>
    <property type="match status" value="1"/>
</dbReference>
<dbReference type="NCBIfam" id="NF006825">
    <property type="entry name" value="PRK09347.1-2"/>
    <property type="match status" value="1"/>
</dbReference>
<dbReference type="Proteomes" id="UP000007382">
    <property type="component" value="Chromosome"/>
</dbReference>
<dbReference type="FunFam" id="3.30.1130.10:FF:000001">
    <property type="entry name" value="GTP cyclohydrolase 1"/>
    <property type="match status" value="1"/>
</dbReference>
<keyword evidence="5 6" id="KW-0378">Hydrolase</keyword>
<evidence type="ECO:0000259" key="7">
    <source>
        <dbReference type="Pfam" id="PF01227"/>
    </source>
</evidence>
<evidence type="ECO:0000256" key="3">
    <source>
        <dbReference type="ARBA" id="ARBA00008085"/>
    </source>
</evidence>
<evidence type="ECO:0000256" key="2">
    <source>
        <dbReference type="ARBA" id="ARBA00005080"/>
    </source>
</evidence>
<feature type="domain" description="GTP cyclohydrolase I" evidence="7">
    <location>
        <begin position="8"/>
        <end position="184"/>
    </location>
</feature>
<dbReference type="HAMAP" id="MF_00223">
    <property type="entry name" value="FolE"/>
    <property type="match status" value="1"/>
</dbReference>
<comment type="pathway">
    <text evidence="2 6">Cofactor biosynthesis; 7,8-dihydroneopterin triphosphate biosynthesis; 7,8-dihydroneopterin triphosphate from GTP: step 1/1.</text>
</comment>
<proteinExistence type="inferred from homology"/>
<dbReference type="GO" id="GO:0003934">
    <property type="term" value="F:GTP cyclohydrolase I activity"/>
    <property type="evidence" value="ECO:0007669"/>
    <property type="project" value="UniProtKB-UniRule"/>
</dbReference>
<dbReference type="Pfam" id="PF01227">
    <property type="entry name" value="GTP_cyclohydroI"/>
    <property type="match status" value="1"/>
</dbReference>
<dbReference type="InterPro" id="IPR043134">
    <property type="entry name" value="GTP-CH-I_N"/>
</dbReference>
<dbReference type="GO" id="GO:0006729">
    <property type="term" value="P:tetrahydrobiopterin biosynthetic process"/>
    <property type="evidence" value="ECO:0007669"/>
    <property type="project" value="TreeGrafter"/>
</dbReference>
<accession>I0IN73</accession>
<organism evidence="8 9">
    <name type="scientific">Leptospirillum ferrooxidans (strain C2-3)</name>
    <dbReference type="NCBI Taxonomy" id="1162668"/>
    <lineage>
        <taxon>Bacteria</taxon>
        <taxon>Pseudomonadati</taxon>
        <taxon>Nitrospirota</taxon>
        <taxon>Nitrospiria</taxon>
        <taxon>Nitrospirales</taxon>
        <taxon>Nitrospiraceae</taxon>
        <taxon>Leptospirillum</taxon>
    </lineage>
</organism>
<dbReference type="GO" id="GO:0005737">
    <property type="term" value="C:cytoplasm"/>
    <property type="evidence" value="ECO:0007669"/>
    <property type="project" value="TreeGrafter"/>
</dbReference>
<evidence type="ECO:0000256" key="4">
    <source>
        <dbReference type="ARBA" id="ARBA00022563"/>
    </source>
</evidence>
<dbReference type="InterPro" id="IPR020602">
    <property type="entry name" value="GTP_CycHdrlase_I_dom"/>
</dbReference>
<dbReference type="InterPro" id="IPR043133">
    <property type="entry name" value="GTP-CH-I_C/QueF"/>
</dbReference>
<protein>
    <recommendedName>
        <fullName evidence="6">GTP cyclohydrolase 1</fullName>
        <ecNumber evidence="6">3.5.4.16</ecNumber>
    </recommendedName>
    <alternativeName>
        <fullName evidence="6">GTP cyclohydrolase I</fullName>
        <shortName evidence="6">GTP-CH-I</shortName>
    </alternativeName>
</protein>
<feature type="binding site" evidence="6">
    <location>
        <position position="76"/>
    </location>
    <ligand>
        <name>Zn(2+)</name>
        <dbReference type="ChEBI" id="CHEBI:29105"/>
    </ligand>
</feature>
<dbReference type="eggNOG" id="COG0302">
    <property type="taxonomic scope" value="Bacteria"/>
</dbReference>
<dbReference type="OrthoDB" id="9801207at2"/>
<gene>
    <name evidence="6" type="primary">folE</name>
    <name evidence="8" type="ordered locus">LFE_1019</name>
</gene>
<keyword evidence="9" id="KW-1185">Reference proteome</keyword>
<dbReference type="EC" id="3.5.4.16" evidence="6"/>
<name>I0IN73_LEPFC</name>
<dbReference type="KEGG" id="lfc:LFE_1019"/>
<dbReference type="AlphaFoldDB" id="I0IN73"/>
<dbReference type="EMBL" id="AP012342">
    <property type="protein sequence ID" value="BAM06722.1"/>
    <property type="molecule type" value="Genomic_DNA"/>
</dbReference>
<evidence type="ECO:0000256" key="6">
    <source>
        <dbReference type="HAMAP-Rule" id="MF_00223"/>
    </source>
</evidence>
<evidence type="ECO:0000313" key="9">
    <source>
        <dbReference type="Proteomes" id="UP000007382"/>
    </source>
</evidence>
<dbReference type="GO" id="GO:0008270">
    <property type="term" value="F:zinc ion binding"/>
    <property type="evidence" value="ECO:0007669"/>
    <property type="project" value="UniProtKB-UniRule"/>
</dbReference>
<dbReference type="GO" id="GO:0006730">
    <property type="term" value="P:one-carbon metabolic process"/>
    <property type="evidence" value="ECO:0007669"/>
    <property type="project" value="UniProtKB-UniRule"/>
</dbReference>
<dbReference type="PANTHER" id="PTHR11109">
    <property type="entry name" value="GTP CYCLOHYDROLASE I"/>
    <property type="match status" value="1"/>
</dbReference>
<dbReference type="PROSITE" id="PS00860">
    <property type="entry name" value="GTP_CYCLOHYDROL_1_2"/>
    <property type="match status" value="1"/>
</dbReference>
<dbReference type="STRING" id="1162668.LFE_1019"/>
<comment type="catalytic activity">
    <reaction evidence="1 6">
        <text>GTP + H2O = 7,8-dihydroneopterin 3'-triphosphate + formate + H(+)</text>
        <dbReference type="Rhea" id="RHEA:17473"/>
        <dbReference type="ChEBI" id="CHEBI:15377"/>
        <dbReference type="ChEBI" id="CHEBI:15378"/>
        <dbReference type="ChEBI" id="CHEBI:15740"/>
        <dbReference type="ChEBI" id="CHEBI:37565"/>
        <dbReference type="ChEBI" id="CHEBI:58462"/>
        <dbReference type="EC" id="3.5.4.16"/>
    </reaction>
</comment>
<sequence length="190" mass="21077">MIDQKKIAEGFRLILEGLGENPGRPGLQETPRRVAELYAEILGGIHENPTEILRPIKGEDFDEMVALAGIPFHSMCEHHFLPFFGKGHIAYIPKEGRMTGLSSLARLLDIFARRPQIQERLTAEVADGIMEGLSPQGVMVVLEAEHLCLSMRGIKKPGVPVVTSAVRGIFRKNAKTRQEFLSLISMKNHG</sequence>
<dbReference type="InterPro" id="IPR001474">
    <property type="entry name" value="GTP_CycHdrlase_I"/>
</dbReference>
<dbReference type="NCBIfam" id="TIGR00063">
    <property type="entry name" value="folE"/>
    <property type="match status" value="1"/>
</dbReference>
<feature type="binding site" evidence="6">
    <location>
        <position position="79"/>
    </location>
    <ligand>
        <name>Zn(2+)</name>
        <dbReference type="ChEBI" id="CHEBI:29105"/>
    </ligand>
</feature>
<comment type="similarity">
    <text evidence="3 6">Belongs to the GTP cyclohydrolase I family.</text>
</comment>
<keyword evidence="4 6" id="KW-0554">One-carbon metabolism</keyword>
<evidence type="ECO:0000256" key="1">
    <source>
        <dbReference type="ARBA" id="ARBA00001052"/>
    </source>
</evidence>
<dbReference type="UniPathway" id="UPA00848">
    <property type="reaction ID" value="UER00151"/>
</dbReference>
<feature type="binding site" evidence="6">
    <location>
        <position position="148"/>
    </location>
    <ligand>
        <name>Zn(2+)</name>
        <dbReference type="ChEBI" id="CHEBI:29105"/>
    </ligand>
</feature>
<keyword evidence="6" id="KW-0342">GTP-binding</keyword>
<dbReference type="Gene3D" id="1.10.286.10">
    <property type="match status" value="1"/>
</dbReference>
<dbReference type="SUPFAM" id="SSF55620">
    <property type="entry name" value="Tetrahydrobiopterin biosynthesis enzymes-like"/>
    <property type="match status" value="1"/>
</dbReference>
<dbReference type="RefSeq" id="WP_014449213.1">
    <property type="nucleotide sequence ID" value="NC_017094.1"/>
</dbReference>
<dbReference type="InterPro" id="IPR018234">
    <property type="entry name" value="GTP_CycHdrlase_I_CS"/>
</dbReference>
<keyword evidence="6" id="KW-0862">Zinc</keyword>
<evidence type="ECO:0000313" key="8">
    <source>
        <dbReference type="EMBL" id="BAM06722.1"/>
    </source>
</evidence>
<dbReference type="NCBIfam" id="NF006826">
    <property type="entry name" value="PRK09347.1-3"/>
    <property type="match status" value="1"/>
</dbReference>
<dbReference type="GO" id="GO:0046654">
    <property type="term" value="P:tetrahydrofolate biosynthetic process"/>
    <property type="evidence" value="ECO:0007669"/>
    <property type="project" value="UniProtKB-UniRule"/>
</dbReference>
<reference evidence="8 9" key="1">
    <citation type="journal article" date="2012" name="J. Bacteriol.">
        <title>Complete Genome Sequence of Leptospirillum ferrooxidans Strain C2-3, Isolated from a Fresh Volcanic Ash Deposit on the Island of Miyake, Japan.</title>
        <authorList>
            <person name="Fujimura R."/>
            <person name="Sato Y."/>
            <person name="Nishizawa T."/>
            <person name="Oshima K."/>
            <person name="Kim S.-W."/>
            <person name="Hattori M."/>
            <person name="Kamijo T."/>
            <person name="Ohta H."/>
        </authorList>
    </citation>
    <scope>NUCLEOTIDE SEQUENCE [LARGE SCALE GENOMIC DNA]</scope>
    <source>
        <strain evidence="8 9">C2-3</strain>
    </source>
</reference>
<dbReference type="GO" id="GO:0005525">
    <property type="term" value="F:GTP binding"/>
    <property type="evidence" value="ECO:0007669"/>
    <property type="project" value="UniProtKB-KW"/>
</dbReference>
<evidence type="ECO:0000256" key="5">
    <source>
        <dbReference type="ARBA" id="ARBA00022801"/>
    </source>
</evidence>
<keyword evidence="6" id="KW-0547">Nucleotide-binding</keyword>
<dbReference type="PATRIC" id="fig|1162668.3.peg.1180"/>
<comment type="subunit">
    <text evidence="6">Homopolymer.</text>
</comment>